<evidence type="ECO:0000313" key="4">
    <source>
        <dbReference type="RefSeq" id="XP_032832234.1"/>
    </source>
</evidence>
<dbReference type="Gene3D" id="1.10.533.10">
    <property type="entry name" value="Death Domain, Fas"/>
    <property type="match status" value="1"/>
</dbReference>
<sequence length="459" mass="51741">MSRKPYIWQQSLTEPTMAKTLIRRHKTTLMRWISRDPTHLLDELDGRGHIQRELYKTANDIADRMKQARSLLDHFIDCSEEGCEKLLRTLRVVCHQYPSELRTWLDENANSMATEKFTEPGFSSRCFSHQTSYMRCTGWCMQEDTTAARFGQDVPPYPAVDATTQTDRGPMEMSAIDGDMLTSKVAEVLTVWKQELTKTWENSLFAKMKTVEDNIKETNETIIREIKVISEQLEVLKEGVPICQNCASVNVSGQYSAELLVPPKDRIVLSNQLTSPPESHILKKTPTSDVFAAFSENGPDQTAMNTSDDSAPVEEESSFHYPPVPKSKLSMCHLENVETYAALASGAPGAGKVSPITEATSAEAAAGDVFGAFENRQRTRERKQKSPTKKKGTVYYHTRDHKLRSTESALCKKMKPMHIRKRRSSAKKVKPMGGDAVISEYPSVVNRKTIKRSMCHGRL</sequence>
<gene>
    <name evidence="4" type="primary">LOC116955323</name>
</gene>
<dbReference type="RefSeq" id="XP_032832234.1">
    <property type="nucleotide sequence ID" value="XM_032976343.1"/>
</dbReference>
<dbReference type="InterPro" id="IPR011029">
    <property type="entry name" value="DEATH-like_dom_sf"/>
</dbReference>
<accession>A0AAJ7XEY6</accession>
<reference evidence="4" key="1">
    <citation type="submission" date="2025-08" db="UniProtKB">
        <authorList>
            <consortium name="RefSeq"/>
        </authorList>
    </citation>
    <scope>IDENTIFICATION</scope>
    <source>
        <tissue evidence="4">Sperm</tissue>
    </source>
</reference>
<feature type="region of interest" description="Disordered" evidence="1">
    <location>
        <begin position="298"/>
        <end position="321"/>
    </location>
</feature>
<dbReference type="SUPFAM" id="SSF47986">
    <property type="entry name" value="DEATH domain"/>
    <property type="match status" value="1"/>
</dbReference>
<dbReference type="InterPro" id="IPR001315">
    <property type="entry name" value="CARD"/>
</dbReference>
<dbReference type="GO" id="GO:0042981">
    <property type="term" value="P:regulation of apoptotic process"/>
    <property type="evidence" value="ECO:0007669"/>
    <property type="project" value="InterPro"/>
</dbReference>
<name>A0AAJ7XEY6_PETMA</name>
<dbReference type="AlphaFoldDB" id="A0AAJ7XEY6"/>
<organism evidence="3 4">
    <name type="scientific">Petromyzon marinus</name>
    <name type="common">Sea lamprey</name>
    <dbReference type="NCBI Taxonomy" id="7757"/>
    <lineage>
        <taxon>Eukaryota</taxon>
        <taxon>Metazoa</taxon>
        <taxon>Chordata</taxon>
        <taxon>Craniata</taxon>
        <taxon>Vertebrata</taxon>
        <taxon>Cyclostomata</taxon>
        <taxon>Hyperoartia</taxon>
        <taxon>Petromyzontiformes</taxon>
        <taxon>Petromyzontidae</taxon>
        <taxon>Petromyzon</taxon>
    </lineage>
</organism>
<evidence type="ECO:0000313" key="3">
    <source>
        <dbReference type="Proteomes" id="UP001318040"/>
    </source>
</evidence>
<feature type="compositionally biased region" description="Polar residues" evidence="1">
    <location>
        <begin position="298"/>
        <end position="309"/>
    </location>
</feature>
<evidence type="ECO:0000256" key="1">
    <source>
        <dbReference type="SAM" id="MobiDB-lite"/>
    </source>
</evidence>
<proteinExistence type="predicted"/>
<protein>
    <submittedName>
        <fullName evidence="4">Uncharacterized protein LOC116955323</fullName>
    </submittedName>
</protein>
<dbReference type="PROSITE" id="PS50209">
    <property type="entry name" value="CARD"/>
    <property type="match status" value="1"/>
</dbReference>
<dbReference type="Proteomes" id="UP001318040">
    <property type="component" value="Chromosome 59"/>
</dbReference>
<keyword evidence="3" id="KW-1185">Reference proteome</keyword>
<dbReference type="KEGG" id="pmrn:116955323"/>
<evidence type="ECO:0000259" key="2">
    <source>
        <dbReference type="PROSITE" id="PS50209"/>
    </source>
</evidence>
<feature type="domain" description="CARD" evidence="2">
    <location>
        <begin position="14"/>
        <end position="91"/>
    </location>
</feature>